<dbReference type="EMBL" id="JAPDFW010000033">
    <property type="protein sequence ID" value="KAJ5079238.1"/>
    <property type="molecule type" value="Genomic_DNA"/>
</dbReference>
<protein>
    <submittedName>
        <fullName evidence="1">Uncharacterized protein</fullName>
    </submittedName>
</protein>
<dbReference type="AlphaFoldDB" id="A0A9Q0LXH6"/>
<keyword evidence="2" id="KW-1185">Reference proteome</keyword>
<organism evidence="1 2">
    <name type="scientific">Anaeramoeba ignava</name>
    <name type="common">Anaerobic marine amoeba</name>
    <dbReference type="NCBI Taxonomy" id="1746090"/>
    <lineage>
        <taxon>Eukaryota</taxon>
        <taxon>Metamonada</taxon>
        <taxon>Anaeramoebidae</taxon>
        <taxon>Anaeramoeba</taxon>
    </lineage>
</organism>
<gene>
    <name evidence="1" type="ORF">M0811_04259</name>
</gene>
<evidence type="ECO:0000313" key="2">
    <source>
        <dbReference type="Proteomes" id="UP001149090"/>
    </source>
</evidence>
<dbReference type="Proteomes" id="UP001149090">
    <property type="component" value="Unassembled WGS sequence"/>
</dbReference>
<name>A0A9Q0LXH6_ANAIG</name>
<sequence length="149" mass="17306">MSLLSEEDQKSIVIWFRQLLQLEITPPITETQFLGYTWMVLNKVSSKRVPFIDFDKGICSFNVARINEICANLRIPRQYQLPNDPVIQDLHLLILYIAALAQQKQLEPKLQLSSTLYEQIVRTLSVPIKHPRKIHAPTSIKFKNISQHN</sequence>
<evidence type="ECO:0000313" key="1">
    <source>
        <dbReference type="EMBL" id="KAJ5079238.1"/>
    </source>
</evidence>
<comment type="caution">
    <text evidence="1">The sequence shown here is derived from an EMBL/GenBank/DDBJ whole genome shotgun (WGS) entry which is preliminary data.</text>
</comment>
<accession>A0A9Q0LXH6</accession>
<proteinExistence type="predicted"/>
<reference evidence="1" key="1">
    <citation type="submission" date="2022-10" db="EMBL/GenBank/DDBJ databases">
        <title>Novel sulphate-reducing endosymbionts in the free-living metamonad Anaeramoeba.</title>
        <authorList>
            <person name="Jerlstrom-Hultqvist J."/>
            <person name="Cepicka I."/>
            <person name="Gallot-Lavallee L."/>
            <person name="Salas-Leiva D."/>
            <person name="Curtis B.A."/>
            <person name="Zahonova K."/>
            <person name="Pipaliya S."/>
            <person name="Dacks J."/>
            <person name="Roger A.J."/>
        </authorList>
    </citation>
    <scope>NUCLEOTIDE SEQUENCE</scope>
    <source>
        <strain evidence="1">BMAN</strain>
    </source>
</reference>